<dbReference type="Proteomes" id="UP001600894">
    <property type="component" value="Unassembled WGS sequence"/>
</dbReference>
<comment type="caution">
    <text evidence="1">The sequence shown here is derived from an EMBL/GenBank/DDBJ whole genome shotgun (WGS) entry which is preliminary data.</text>
</comment>
<reference evidence="1 2" key="1">
    <citation type="submission" date="2024-04" db="EMBL/GenBank/DDBJ databases">
        <title>Defined microbial consortia suppress multidrug-resistant proinflammatory Enterobacteriaceae via ecological control.</title>
        <authorList>
            <person name="Furuichi M."/>
            <person name="Kawaguchi T."/>
            <person name="Pust M."/>
            <person name="Yasuma K."/>
            <person name="Plichta D."/>
            <person name="Hasegawa N."/>
            <person name="Ohya T."/>
            <person name="Bhattarai S."/>
            <person name="Sasajima S."/>
            <person name="Aoto Y."/>
            <person name="Tuganbaev T."/>
            <person name="Yaginuma M."/>
            <person name="Ueda M."/>
            <person name="Okahashi N."/>
            <person name="Amafuji K."/>
            <person name="Kiridooshi Y."/>
            <person name="Sugita K."/>
            <person name="Strazar M."/>
            <person name="Skelly A."/>
            <person name="Suda W."/>
            <person name="Hattori M."/>
            <person name="Nakamoto N."/>
            <person name="Caballero S."/>
            <person name="Norman J."/>
            <person name="Olle B."/>
            <person name="Tanoue T."/>
            <person name="Arita M."/>
            <person name="Bucci V."/>
            <person name="Atarashi K."/>
            <person name="Xavier R."/>
            <person name="Honda K."/>
        </authorList>
    </citation>
    <scope>NUCLEOTIDE SEQUENCE [LARGE SCALE GENOMIC DNA]</scope>
    <source>
        <strain evidence="2">f13</strain>
    </source>
</reference>
<proteinExistence type="predicted"/>
<gene>
    <name evidence="1" type="ORF">F130042H8_03380</name>
</gene>
<evidence type="ECO:0008006" key="3">
    <source>
        <dbReference type="Google" id="ProtNLM"/>
    </source>
</evidence>
<dbReference type="RefSeq" id="WP_390468989.1">
    <property type="nucleotide sequence ID" value="NZ_BAABXL010000001.1"/>
</dbReference>
<evidence type="ECO:0000313" key="1">
    <source>
        <dbReference type="EMBL" id="GAA6267278.1"/>
    </source>
</evidence>
<sequence length="172" mass="19275">MKKIIVSLGLIVISMQLMMLNVFAVSDTYKKPKPVTIKSNLLEKTIQKSKASEQATARGDFFIGADIVISNEGNGNIGGLAIAYLDVGVEEVYISVYLDQYDEKADIWRQVAYYDAEYYAEDYPDGLNSPSLNVTFKNQKKGHYYRLRGAFSAVKDSQFEGFSPVTDGIWIE</sequence>
<keyword evidence="2" id="KW-1185">Reference proteome</keyword>
<accession>A0ABQ0ATB7</accession>
<dbReference type="EMBL" id="BAABXL010000001">
    <property type="protein sequence ID" value="GAA6267278.1"/>
    <property type="molecule type" value="Genomic_DNA"/>
</dbReference>
<name>A0ABQ0ATB7_9FIRM</name>
<evidence type="ECO:0000313" key="2">
    <source>
        <dbReference type="Proteomes" id="UP001600894"/>
    </source>
</evidence>
<protein>
    <recommendedName>
        <fullName evidence="3">DUF4352 domain-containing protein</fullName>
    </recommendedName>
</protein>
<organism evidence="1 2">
    <name type="scientific">Enterocloster alcoholdehydrogenati</name>
    <dbReference type="NCBI Taxonomy" id="2547410"/>
    <lineage>
        <taxon>Bacteria</taxon>
        <taxon>Bacillati</taxon>
        <taxon>Bacillota</taxon>
        <taxon>Clostridia</taxon>
        <taxon>Lachnospirales</taxon>
        <taxon>Lachnospiraceae</taxon>
        <taxon>Enterocloster</taxon>
    </lineage>
</organism>